<evidence type="ECO:0000313" key="1">
    <source>
        <dbReference type="EMBL" id="MET4583738.1"/>
    </source>
</evidence>
<protein>
    <submittedName>
        <fullName evidence="1">Uncharacterized protein</fullName>
    </submittedName>
</protein>
<gene>
    <name evidence="1" type="ORF">ABIE21_003269</name>
</gene>
<reference evidence="1 2" key="1">
    <citation type="submission" date="2024-06" db="EMBL/GenBank/DDBJ databases">
        <title>Sorghum-associated microbial communities from plants grown in Nebraska, USA.</title>
        <authorList>
            <person name="Schachtman D."/>
        </authorList>
    </citation>
    <scope>NUCLEOTIDE SEQUENCE [LARGE SCALE GENOMIC DNA]</scope>
    <source>
        <strain evidence="1 2">2857</strain>
    </source>
</reference>
<proteinExistence type="predicted"/>
<dbReference type="Proteomes" id="UP001549257">
    <property type="component" value="Unassembled WGS sequence"/>
</dbReference>
<keyword evidence="2" id="KW-1185">Reference proteome</keyword>
<sequence length="88" mass="9513">MARSLSELPLSDSSVGISGLIFRGLRPGRLIILDLVGFQRNGDFEDGHVFDGQQLTETVPAGSELEAEACEEFGELGDAFRGFRIAKV</sequence>
<organism evidence="1 2">
    <name type="scientific">Conyzicola nivalis</name>
    <dbReference type="NCBI Taxonomy" id="1477021"/>
    <lineage>
        <taxon>Bacteria</taxon>
        <taxon>Bacillati</taxon>
        <taxon>Actinomycetota</taxon>
        <taxon>Actinomycetes</taxon>
        <taxon>Micrococcales</taxon>
        <taxon>Microbacteriaceae</taxon>
        <taxon>Conyzicola</taxon>
    </lineage>
</organism>
<evidence type="ECO:0000313" key="2">
    <source>
        <dbReference type="Proteomes" id="UP001549257"/>
    </source>
</evidence>
<dbReference type="RefSeq" id="WP_354025913.1">
    <property type="nucleotide sequence ID" value="NZ_JBEPSJ010000005.1"/>
</dbReference>
<comment type="caution">
    <text evidence="1">The sequence shown here is derived from an EMBL/GenBank/DDBJ whole genome shotgun (WGS) entry which is preliminary data.</text>
</comment>
<name>A0ABV2QTE2_9MICO</name>
<dbReference type="EMBL" id="JBEPSJ010000005">
    <property type="protein sequence ID" value="MET4583738.1"/>
    <property type="molecule type" value="Genomic_DNA"/>
</dbReference>
<accession>A0ABV2QTE2</accession>